<dbReference type="GO" id="GO:0009307">
    <property type="term" value="P:DNA restriction-modification system"/>
    <property type="evidence" value="ECO:0007669"/>
    <property type="project" value="UniProtKB-KW"/>
</dbReference>
<dbReference type="InterPro" id="IPR000055">
    <property type="entry name" value="Restrct_endonuc_typeI_TRD"/>
</dbReference>
<dbReference type="CDD" id="cd17254">
    <property type="entry name" value="RMtype1_S_FclI-TRD1-CR1_like"/>
    <property type="match status" value="1"/>
</dbReference>
<evidence type="ECO:0000256" key="3">
    <source>
        <dbReference type="ARBA" id="ARBA00023125"/>
    </source>
</evidence>
<evidence type="ECO:0000313" key="7">
    <source>
        <dbReference type="Proteomes" id="UP000324760"/>
    </source>
</evidence>
<dbReference type="EMBL" id="CP043869">
    <property type="protein sequence ID" value="QEQ98227.1"/>
    <property type="molecule type" value="Genomic_DNA"/>
</dbReference>
<feature type="compositionally biased region" description="Basic residues" evidence="4">
    <location>
        <begin position="434"/>
        <end position="443"/>
    </location>
</feature>
<dbReference type="InterPro" id="IPR051212">
    <property type="entry name" value="Type-I_RE_S_subunit"/>
</dbReference>
<protein>
    <submittedName>
        <fullName evidence="6">Restriction endonuclease</fullName>
    </submittedName>
</protein>
<evidence type="ECO:0000313" key="6">
    <source>
        <dbReference type="EMBL" id="QEQ98227.1"/>
    </source>
</evidence>
<dbReference type="REBASE" id="367575">
    <property type="entry name" value="S.Nco17730ORF16740P"/>
</dbReference>
<evidence type="ECO:0000256" key="1">
    <source>
        <dbReference type="ARBA" id="ARBA00010923"/>
    </source>
</evidence>
<dbReference type="PANTHER" id="PTHR43140">
    <property type="entry name" value="TYPE-1 RESTRICTION ENZYME ECOKI SPECIFICITY PROTEIN"/>
    <property type="match status" value="1"/>
</dbReference>
<dbReference type="AlphaFoldDB" id="A0A5P1RF40"/>
<keyword evidence="6" id="KW-0378">Hydrolase</keyword>
<dbReference type="OrthoDB" id="398435at2"/>
<feature type="domain" description="Type I restriction modification DNA specificity" evidence="5">
    <location>
        <begin position="6"/>
        <end position="166"/>
    </location>
</feature>
<keyword evidence="3" id="KW-0238">DNA-binding</keyword>
<dbReference type="Pfam" id="PF01420">
    <property type="entry name" value="Methylase_S"/>
    <property type="match status" value="2"/>
</dbReference>
<dbReference type="RefSeq" id="WP_138985883.1">
    <property type="nucleotide sequence ID" value="NZ_CP043869.1"/>
</dbReference>
<sequence length="449" mass="50457">MEKQFPANWTKATIGDLANYVNGRAFKPTEWKTNGKPIIRIQNLNKPDAVYNFSDQSHEDKYSVKKGDLLFAWSASLGAHIWKGDDAWLNQHIFNVMPKSGVDKNYIYYLLSKITAELYAKAHGSGMVHVTKGKFEETEVLLSPTNEQKRIVAKIEELFSELDNGIAALKTAREQLKVYRQAVLKHAFEGKLTEQWREDNCVDKTSWQAITIKDISLLGPSNGRSVKDKAGGFPVLRLTALKNGKLDLNEFKEGAWNKDEAQNYIVKEGDFLFSRGNGSKHLVGRGGLVTGPIIEVAFPDTMMRIRLDKTKVIPSFFSYLWESRLIRNQIESSARTTAGIYKINQQHVKSFILSLPSLVEQKTTTDIIDKKLSVVDAQLYALEQQLMKAETLRQSILKKAFSGQLVPQDPNDEPASELLARIQAEKAASDVKAKKAPAKRGRKAKEASE</sequence>
<gene>
    <name evidence="6" type="ORF">F0U83_16750</name>
</gene>
<reference evidence="6 7" key="1">
    <citation type="journal article" date="2019" name="Biochem. Eng. J.">
        <title>Metabolic engineering of the marine bacteria Neptunomonas concharum for the production of acetoin and meso-2,3-butanediol from acetate.</title>
        <authorList>
            <person name="Li W."/>
            <person name="Pu N."/>
            <person name="Liu C.-X."/>
            <person name="Yuan Q.-P."/>
            <person name="Li Z.-J."/>
        </authorList>
    </citation>
    <scope>NUCLEOTIDE SEQUENCE [LARGE SCALE GENOMIC DNA]</scope>
    <source>
        <strain evidence="6 7">JCM17730</strain>
    </source>
</reference>
<dbReference type="Proteomes" id="UP000324760">
    <property type="component" value="Chromosome"/>
</dbReference>
<feature type="domain" description="Type I restriction modification DNA specificity" evidence="5">
    <location>
        <begin position="207"/>
        <end position="370"/>
    </location>
</feature>
<dbReference type="Gene3D" id="3.90.220.20">
    <property type="entry name" value="DNA methylase specificity domains"/>
    <property type="match status" value="2"/>
</dbReference>
<accession>A0A5P1RF40</accession>
<evidence type="ECO:0000256" key="4">
    <source>
        <dbReference type="SAM" id="MobiDB-lite"/>
    </source>
</evidence>
<keyword evidence="2" id="KW-0680">Restriction system</keyword>
<evidence type="ECO:0000256" key="2">
    <source>
        <dbReference type="ARBA" id="ARBA00022747"/>
    </source>
</evidence>
<keyword evidence="7" id="KW-1185">Reference proteome</keyword>
<dbReference type="GO" id="GO:0004519">
    <property type="term" value="F:endonuclease activity"/>
    <property type="evidence" value="ECO:0007669"/>
    <property type="project" value="UniProtKB-KW"/>
</dbReference>
<keyword evidence="6" id="KW-0255">Endonuclease</keyword>
<keyword evidence="6" id="KW-0540">Nuclease</keyword>
<evidence type="ECO:0000259" key="5">
    <source>
        <dbReference type="Pfam" id="PF01420"/>
    </source>
</evidence>
<dbReference type="CDD" id="cd17261">
    <property type="entry name" value="RMtype1_S_EcoKI-TRD2-CR2_like"/>
    <property type="match status" value="1"/>
</dbReference>
<comment type="similarity">
    <text evidence="1">Belongs to the type-I restriction system S methylase family.</text>
</comment>
<dbReference type="PANTHER" id="PTHR43140:SF1">
    <property type="entry name" value="TYPE I RESTRICTION ENZYME ECOKI SPECIFICITY SUBUNIT"/>
    <property type="match status" value="1"/>
</dbReference>
<dbReference type="InterPro" id="IPR044946">
    <property type="entry name" value="Restrct_endonuc_typeI_TRD_sf"/>
</dbReference>
<dbReference type="SUPFAM" id="SSF116734">
    <property type="entry name" value="DNA methylase specificity domain"/>
    <property type="match status" value="2"/>
</dbReference>
<proteinExistence type="inferred from homology"/>
<feature type="region of interest" description="Disordered" evidence="4">
    <location>
        <begin position="426"/>
        <end position="449"/>
    </location>
</feature>
<organism evidence="6 7">
    <name type="scientific">Neptunomonas concharum</name>
    <dbReference type="NCBI Taxonomy" id="1031538"/>
    <lineage>
        <taxon>Bacteria</taxon>
        <taxon>Pseudomonadati</taxon>
        <taxon>Pseudomonadota</taxon>
        <taxon>Gammaproteobacteria</taxon>
        <taxon>Oceanospirillales</taxon>
        <taxon>Oceanospirillaceae</taxon>
        <taxon>Neptunomonas</taxon>
    </lineage>
</organism>
<name>A0A5P1RF40_9GAMM</name>
<dbReference type="GO" id="GO:0003677">
    <property type="term" value="F:DNA binding"/>
    <property type="evidence" value="ECO:0007669"/>
    <property type="project" value="UniProtKB-KW"/>
</dbReference>
<dbReference type="KEGG" id="ncu:F0U83_16750"/>